<organism evidence="2 3">
    <name type="scientific">Triparma laevis f. longispina</name>
    <dbReference type="NCBI Taxonomy" id="1714387"/>
    <lineage>
        <taxon>Eukaryota</taxon>
        <taxon>Sar</taxon>
        <taxon>Stramenopiles</taxon>
        <taxon>Ochrophyta</taxon>
        <taxon>Bolidophyceae</taxon>
        <taxon>Parmales</taxon>
        <taxon>Triparmaceae</taxon>
        <taxon>Triparma</taxon>
    </lineage>
</organism>
<accession>A0A9W7FBL4</accession>
<evidence type="ECO:0000313" key="2">
    <source>
        <dbReference type="EMBL" id="GMI09180.1"/>
    </source>
</evidence>
<sequence>MPHKPVKINDDKDLKTIQDYFSRPPRPERDFDAEEKARKQEEARLAQEEEEEARVRGLYDAEMEAQAEVKRRTGAEGGKEKDILSGFSEKDFVAPIKELSEAKKRDYGYGVPQWSPYRMTKVTSTPEWKEKLWSTTNAEWGIYSKQKNALDPATQSRLARGMVKEMKANASIDHTWEVIGRRPGQDPKNKFFMP</sequence>
<dbReference type="AlphaFoldDB" id="A0A9W7FBL4"/>
<feature type="compositionally biased region" description="Basic and acidic residues" evidence="1">
    <location>
        <begin position="7"/>
        <end position="16"/>
    </location>
</feature>
<gene>
    <name evidence="2" type="ORF">TrLO_g12378</name>
</gene>
<proteinExistence type="predicted"/>
<dbReference type="EMBL" id="BRXW01000134">
    <property type="protein sequence ID" value="GMI09180.1"/>
    <property type="molecule type" value="Genomic_DNA"/>
</dbReference>
<reference evidence="3" key="1">
    <citation type="journal article" date="2023" name="Commun. Biol.">
        <title>Genome analysis of Parmales, the sister group of diatoms, reveals the evolutionary specialization of diatoms from phago-mixotrophs to photoautotrophs.</title>
        <authorList>
            <person name="Ban H."/>
            <person name="Sato S."/>
            <person name="Yoshikawa S."/>
            <person name="Yamada K."/>
            <person name="Nakamura Y."/>
            <person name="Ichinomiya M."/>
            <person name="Sato N."/>
            <person name="Blanc-Mathieu R."/>
            <person name="Endo H."/>
            <person name="Kuwata A."/>
            <person name="Ogata H."/>
        </authorList>
    </citation>
    <scope>NUCLEOTIDE SEQUENCE [LARGE SCALE GENOMIC DNA]</scope>
    <source>
        <strain evidence="3">NIES 3700</strain>
    </source>
</reference>
<protein>
    <submittedName>
        <fullName evidence="2">Uncharacterized protein</fullName>
    </submittedName>
</protein>
<feature type="region of interest" description="Disordered" evidence="1">
    <location>
        <begin position="1"/>
        <end position="59"/>
    </location>
</feature>
<name>A0A9W7FBL4_9STRA</name>
<evidence type="ECO:0000313" key="3">
    <source>
        <dbReference type="Proteomes" id="UP001165122"/>
    </source>
</evidence>
<feature type="compositionally biased region" description="Basic and acidic residues" evidence="1">
    <location>
        <begin position="25"/>
        <end position="59"/>
    </location>
</feature>
<dbReference type="Proteomes" id="UP001165122">
    <property type="component" value="Unassembled WGS sequence"/>
</dbReference>
<dbReference type="OrthoDB" id="193044at2759"/>
<evidence type="ECO:0000256" key="1">
    <source>
        <dbReference type="SAM" id="MobiDB-lite"/>
    </source>
</evidence>
<comment type="caution">
    <text evidence="2">The sequence shown here is derived from an EMBL/GenBank/DDBJ whole genome shotgun (WGS) entry which is preliminary data.</text>
</comment>
<keyword evidence="3" id="KW-1185">Reference proteome</keyword>